<dbReference type="PANTHER" id="PTHR33398">
    <property type="entry name" value="30S RIBOSOMAL PROTEIN S20"/>
    <property type="match status" value="1"/>
</dbReference>
<dbReference type="GO" id="GO:0003735">
    <property type="term" value="F:structural constituent of ribosome"/>
    <property type="evidence" value="ECO:0007669"/>
    <property type="project" value="InterPro"/>
</dbReference>
<evidence type="ECO:0000256" key="4">
    <source>
        <dbReference type="ARBA" id="ARBA00022980"/>
    </source>
</evidence>
<organism evidence="9 10">
    <name type="scientific">Candidatus Zambryskibacteria bacterium CG22_combo_CG10-13_8_21_14_all_42_17</name>
    <dbReference type="NCBI Taxonomy" id="1975118"/>
    <lineage>
        <taxon>Bacteria</taxon>
        <taxon>Candidatus Zambryskiibacteriota</taxon>
    </lineage>
</organism>
<dbReference type="InterPro" id="IPR002583">
    <property type="entry name" value="Ribosomal_bS20"/>
</dbReference>
<keyword evidence="2 7" id="KW-0699">rRNA-binding</keyword>
<evidence type="ECO:0000256" key="7">
    <source>
        <dbReference type="HAMAP-Rule" id="MF_00500"/>
    </source>
</evidence>
<dbReference type="GO" id="GO:0015935">
    <property type="term" value="C:small ribosomal subunit"/>
    <property type="evidence" value="ECO:0007669"/>
    <property type="project" value="TreeGrafter"/>
</dbReference>
<reference evidence="9 10" key="1">
    <citation type="submission" date="2017-09" db="EMBL/GenBank/DDBJ databases">
        <title>Depth-based differentiation of microbial function through sediment-hosted aquifers and enrichment of novel symbionts in the deep terrestrial subsurface.</title>
        <authorList>
            <person name="Probst A.J."/>
            <person name="Ladd B."/>
            <person name="Jarett J.K."/>
            <person name="Geller-Mcgrath D.E."/>
            <person name="Sieber C.M."/>
            <person name="Emerson J.B."/>
            <person name="Anantharaman K."/>
            <person name="Thomas B.C."/>
            <person name="Malmstrom R."/>
            <person name="Stieglmeier M."/>
            <person name="Klingl A."/>
            <person name="Woyke T."/>
            <person name="Ryan C.M."/>
            <person name="Banfield J.F."/>
        </authorList>
    </citation>
    <scope>NUCLEOTIDE SEQUENCE [LARGE SCALE GENOMIC DNA]</scope>
    <source>
        <strain evidence="9">CG22_combo_CG10-13_8_21_14_all_42_17</strain>
    </source>
</reference>
<name>A0A2H0BDX5_9BACT</name>
<dbReference type="SUPFAM" id="SSF46992">
    <property type="entry name" value="Ribosomal protein S20"/>
    <property type="match status" value="1"/>
</dbReference>
<gene>
    <name evidence="7" type="primary">rpsT</name>
    <name evidence="9" type="ORF">COX06_00835</name>
</gene>
<proteinExistence type="inferred from homology"/>
<dbReference type="GO" id="GO:0070181">
    <property type="term" value="F:small ribosomal subunit rRNA binding"/>
    <property type="evidence" value="ECO:0007669"/>
    <property type="project" value="TreeGrafter"/>
</dbReference>
<keyword evidence="3 7" id="KW-0694">RNA-binding</keyword>
<dbReference type="GO" id="GO:0006412">
    <property type="term" value="P:translation"/>
    <property type="evidence" value="ECO:0007669"/>
    <property type="project" value="UniProtKB-UniRule"/>
</dbReference>
<sequence length="87" mass="9813">MAITQGAKRAHRSSLRKRGFNVRRKKRVSLTIKSLKKIIASGNKEEAETKLREVQSVLDKAAKGKTLKKNTVARKKSRLSKLVKKLS</sequence>
<dbReference type="PANTHER" id="PTHR33398:SF1">
    <property type="entry name" value="SMALL RIBOSOMAL SUBUNIT PROTEIN BS20C"/>
    <property type="match status" value="1"/>
</dbReference>
<evidence type="ECO:0000256" key="1">
    <source>
        <dbReference type="ARBA" id="ARBA00007634"/>
    </source>
</evidence>
<dbReference type="Gene3D" id="1.20.58.110">
    <property type="entry name" value="Ribosomal protein S20"/>
    <property type="match status" value="1"/>
</dbReference>
<evidence type="ECO:0000313" key="9">
    <source>
        <dbReference type="EMBL" id="PIP55875.1"/>
    </source>
</evidence>
<evidence type="ECO:0000256" key="2">
    <source>
        <dbReference type="ARBA" id="ARBA00022730"/>
    </source>
</evidence>
<dbReference type="EMBL" id="PCST01000012">
    <property type="protein sequence ID" value="PIP55875.1"/>
    <property type="molecule type" value="Genomic_DNA"/>
</dbReference>
<keyword evidence="4 7" id="KW-0689">Ribosomal protein</keyword>
<comment type="caution">
    <text evidence="9">The sequence shown here is derived from an EMBL/GenBank/DDBJ whole genome shotgun (WGS) entry which is preliminary data.</text>
</comment>
<keyword evidence="5 7" id="KW-0687">Ribonucleoprotein</keyword>
<dbReference type="Pfam" id="PF01649">
    <property type="entry name" value="Ribosomal_S20p"/>
    <property type="match status" value="1"/>
</dbReference>
<evidence type="ECO:0000256" key="6">
    <source>
        <dbReference type="ARBA" id="ARBA00035136"/>
    </source>
</evidence>
<protein>
    <recommendedName>
        <fullName evidence="6 7">Small ribosomal subunit protein bS20</fullName>
    </recommendedName>
</protein>
<evidence type="ECO:0000256" key="8">
    <source>
        <dbReference type="SAM" id="MobiDB-lite"/>
    </source>
</evidence>
<dbReference type="AlphaFoldDB" id="A0A2H0BDX5"/>
<feature type="region of interest" description="Disordered" evidence="8">
    <location>
        <begin position="68"/>
        <end position="87"/>
    </location>
</feature>
<accession>A0A2H0BDX5</accession>
<evidence type="ECO:0000256" key="3">
    <source>
        <dbReference type="ARBA" id="ARBA00022884"/>
    </source>
</evidence>
<dbReference type="HAMAP" id="MF_00500">
    <property type="entry name" value="Ribosomal_bS20"/>
    <property type="match status" value="1"/>
</dbReference>
<comment type="function">
    <text evidence="7">Binds directly to 16S ribosomal RNA.</text>
</comment>
<dbReference type="InterPro" id="IPR036510">
    <property type="entry name" value="Ribosomal_bS20_sf"/>
</dbReference>
<evidence type="ECO:0000313" key="10">
    <source>
        <dbReference type="Proteomes" id="UP000229794"/>
    </source>
</evidence>
<dbReference type="Proteomes" id="UP000229794">
    <property type="component" value="Unassembled WGS sequence"/>
</dbReference>
<comment type="similarity">
    <text evidence="1 7">Belongs to the bacterial ribosomal protein bS20 family.</text>
</comment>
<evidence type="ECO:0000256" key="5">
    <source>
        <dbReference type="ARBA" id="ARBA00023274"/>
    </source>
</evidence>
<dbReference type="NCBIfam" id="TIGR00029">
    <property type="entry name" value="S20"/>
    <property type="match status" value="1"/>
</dbReference>